<dbReference type="STRING" id="485916.Dtox_2927"/>
<dbReference type="EMBL" id="CP001720">
    <property type="protein sequence ID" value="ACV63683.1"/>
    <property type="molecule type" value="Genomic_DNA"/>
</dbReference>
<dbReference type="RefSeq" id="WP_015758375.1">
    <property type="nucleotide sequence ID" value="NC_013216.1"/>
</dbReference>
<dbReference type="KEGG" id="dae:Dtox_2927"/>
<sequence length="196" mass="21852">MKCADCKQEQKNRCDKEGFDCTGGKQDLTPYKEDFNQGCHVISGHLQAEFGNKLTRFEELVNFASRMQYKKLGMAFCVGLADEASILAKMLGNKGFNVDSVCCKVCGLDKKDYEVPYAKKDKKFEALCNPIGQAMILNKGNTELNISVGLCVGHDILFQKYSEAPVTTFVAKDRVLAHNPLGVVYSSYYRKKFIGS</sequence>
<dbReference type="eggNOG" id="COG4887">
    <property type="taxonomic scope" value="Bacteria"/>
</dbReference>
<protein>
    <recommendedName>
        <fullName evidence="3">Metal-binding protein</fullName>
    </recommendedName>
</protein>
<dbReference type="OrthoDB" id="9795204at2"/>
<organism evidence="1 2">
    <name type="scientific">Desulfofarcimen acetoxidans (strain ATCC 49208 / DSM 771 / KCTC 5769 / VKM B-1644 / 5575)</name>
    <name type="common">Desulfotomaculum acetoxidans</name>
    <dbReference type="NCBI Taxonomy" id="485916"/>
    <lineage>
        <taxon>Bacteria</taxon>
        <taxon>Bacillati</taxon>
        <taxon>Bacillota</taxon>
        <taxon>Clostridia</taxon>
        <taxon>Eubacteriales</taxon>
        <taxon>Peptococcaceae</taxon>
        <taxon>Desulfofarcimen</taxon>
    </lineage>
</organism>
<reference evidence="1 2" key="1">
    <citation type="journal article" date="2009" name="Stand. Genomic Sci.">
        <title>Complete genome sequence of Desulfotomaculum acetoxidans type strain (5575).</title>
        <authorList>
            <person name="Spring S."/>
            <person name="Lapidus A."/>
            <person name="Schroder M."/>
            <person name="Gleim D."/>
            <person name="Sims D."/>
            <person name="Meincke L."/>
            <person name="Glavina Del Rio T."/>
            <person name="Tice H."/>
            <person name="Copeland A."/>
            <person name="Cheng J.F."/>
            <person name="Lucas S."/>
            <person name="Chen F."/>
            <person name="Nolan M."/>
            <person name="Bruce D."/>
            <person name="Goodwin L."/>
            <person name="Pitluck S."/>
            <person name="Ivanova N."/>
            <person name="Mavromatis K."/>
            <person name="Mikhailova N."/>
            <person name="Pati A."/>
            <person name="Chen A."/>
            <person name="Palaniappan K."/>
            <person name="Land M."/>
            <person name="Hauser L."/>
            <person name="Chang Y.J."/>
            <person name="Jeffries C.D."/>
            <person name="Chain P."/>
            <person name="Saunders E."/>
            <person name="Brettin T."/>
            <person name="Detter J.C."/>
            <person name="Goker M."/>
            <person name="Bristow J."/>
            <person name="Eisen J.A."/>
            <person name="Markowitz V."/>
            <person name="Hugenholtz P."/>
            <person name="Kyrpides N.C."/>
            <person name="Klenk H.P."/>
            <person name="Han C."/>
        </authorList>
    </citation>
    <scope>NUCLEOTIDE SEQUENCE [LARGE SCALE GENOMIC DNA]</scope>
    <source>
        <strain evidence="2">ATCC 49208 / DSM 771 / VKM B-1644</strain>
    </source>
</reference>
<dbReference type="InterPro" id="IPR014997">
    <property type="entry name" value="DUF1847"/>
</dbReference>
<evidence type="ECO:0000313" key="2">
    <source>
        <dbReference type="Proteomes" id="UP000002217"/>
    </source>
</evidence>
<evidence type="ECO:0008006" key="3">
    <source>
        <dbReference type="Google" id="ProtNLM"/>
    </source>
</evidence>
<dbReference type="Proteomes" id="UP000002217">
    <property type="component" value="Chromosome"/>
</dbReference>
<dbReference type="AlphaFoldDB" id="C8W2J9"/>
<dbReference type="Pfam" id="PF08901">
    <property type="entry name" value="DUF1847"/>
    <property type="match status" value="1"/>
</dbReference>
<proteinExistence type="predicted"/>
<accession>C8W2J9</accession>
<gene>
    <name evidence="1" type="ordered locus">Dtox_2927</name>
</gene>
<name>C8W2J9_DESAS</name>
<evidence type="ECO:0000313" key="1">
    <source>
        <dbReference type="EMBL" id="ACV63683.1"/>
    </source>
</evidence>
<keyword evidence="2" id="KW-1185">Reference proteome</keyword>
<dbReference type="HOGENOM" id="CLU_091350_1_0_9"/>